<feature type="region of interest" description="Disordered" evidence="1">
    <location>
        <begin position="1"/>
        <end position="81"/>
    </location>
</feature>
<sequence>MGGTREEEAIGGAREEETIRGLEKKKPYEDSRRRNHTRTREEETIRGLEKKKPYEGLEGGRPNQSARPQEVDHTGQASGLRRPQFQPEYLIEHLPHSHLTTWRTRLHILSEIVTPLLCCPPSAEAKRCGSQRCDLLVIERRCGDPEMSFGFWKAEVDSGVGGWLLKLLPARRPRQIDLSPTSLQWVLREVHVGGGENTPTIHSAHQMPQVISPQRTRKMLNSKSKQVSSAFRRYGMLEAQRSHHDLLVHFIRCVRHLRERCSITLGELQLQR</sequence>
<feature type="compositionally biased region" description="Basic and acidic residues" evidence="1">
    <location>
        <begin position="1"/>
        <end position="55"/>
    </location>
</feature>
<keyword evidence="3" id="KW-1185">Reference proteome</keyword>
<dbReference type="Proteomes" id="UP000298493">
    <property type="component" value="Unassembled WGS sequence"/>
</dbReference>
<organism evidence="2 3">
    <name type="scientific">Venturia nashicola</name>
    <dbReference type="NCBI Taxonomy" id="86259"/>
    <lineage>
        <taxon>Eukaryota</taxon>
        <taxon>Fungi</taxon>
        <taxon>Dikarya</taxon>
        <taxon>Ascomycota</taxon>
        <taxon>Pezizomycotina</taxon>
        <taxon>Dothideomycetes</taxon>
        <taxon>Pleosporomycetidae</taxon>
        <taxon>Venturiales</taxon>
        <taxon>Venturiaceae</taxon>
        <taxon>Venturia</taxon>
    </lineage>
</organism>
<evidence type="ECO:0000256" key="1">
    <source>
        <dbReference type="SAM" id="MobiDB-lite"/>
    </source>
</evidence>
<comment type="caution">
    <text evidence="2">The sequence shown here is derived from an EMBL/GenBank/DDBJ whole genome shotgun (WGS) entry which is preliminary data.</text>
</comment>
<proteinExistence type="predicted"/>
<name>A0A4Z1P458_9PEZI</name>
<reference evidence="2 3" key="1">
    <citation type="submission" date="2019-04" db="EMBL/GenBank/DDBJ databases">
        <title>High contiguity whole genome sequence and gene annotation resource for two Venturia nashicola isolates.</title>
        <authorList>
            <person name="Prokchorchik M."/>
            <person name="Won K."/>
            <person name="Lee Y."/>
            <person name="Choi E.D."/>
            <person name="Segonzac C."/>
            <person name="Sohn K.H."/>
        </authorList>
    </citation>
    <scope>NUCLEOTIDE SEQUENCE [LARGE SCALE GENOMIC DNA]</scope>
    <source>
        <strain evidence="2 3">PRI2</strain>
    </source>
</reference>
<evidence type="ECO:0000313" key="3">
    <source>
        <dbReference type="Proteomes" id="UP000298493"/>
    </source>
</evidence>
<dbReference type="EMBL" id="SNSC02000013">
    <property type="protein sequence ID" value="TID18860.1"/>
    <property type="molecule type" value="Genomic_DNA"/>
</dbReference>
<evidence type="ECO:0000313" key="2">
    <source>
        <dbReference type="EMBL" id="TID18860.1"/>
    </source>
</evidence>
<gene>
    <name evidence="2" type="ORF">E6O75_ATG05981</name>
</gene>
<accession>A0A4Z1P458</accession>
<dbReference type="AlphaFoldDB" id="A0A4Z1P458"/>
<protein>
    <submittedName>
        <fullName evidence="2">Uncharacterized protein</fullName>
    </submittedName>
</protein>